<proteinExistence type="predicted"/>
<dbReference type="OrthoDB" id="1728974at2759"/>
<dbReference type="EMBL" id="BGZK01000586">
    <property type="protein sequence ID" value="GBP51657.1"/>
    <property type="molecule type" value="Genomic_DNA"/>
</dbReference>
<evidence type="ECO:0000313" key="1">
    <source>
        <dbReference type="EMBL" id="GBP51657.1"/>
    </source>
</evidence>
<comment type="caution">
    <text evidence="1">The sequence shown here is derived from an EMBL/GenBank/DDBJ whole genome shotgun (WGS) entry which is preliminary data.</text>
</comment>
<organism evidence="1 2">
    <name type="scientific">Eumeta variegata</name>
    <name type="common">Bagworm moth</name>
    <name type="synonym">Eumeta japonica</name>
    <dbReference type="NCBI Taxonomy" id="151549"/>
    <lineage>
        <taxon>Eukaryota</taxon>
        <taxon>Metazoa</taxon>
        <taxon>Ecdysozoa</taxon>
        <taxon>Arthropoda</taxon>
        <taxon>Hexapoda</taxon>
        <taxon>Insecta</taxon>
        <taxon>Pterygota</taxon>
        <taxon>Neoptera</taxon>
        <taxon>Endopterygota</taxon>
        <taxon>Lepidoptera</taxon>
        <taxon>Glossata</taxon>
        <taxon>Ditrysia</taxon>
        <taxon>Tineoidea</taxon>
        <taxon>Psychidae</taxon>
        <taxon>Oiketicinae</taxon>
        <taxon>Eumeta</taxon>
    </lineage>
</organism>
<dbReference type="Proteomes" id="UP000299102">
    <property type="component" value="Unassembled WGS sequence"/>
</dbReference>
<reference evidence="1 2" key="1">
    <citation type="journal article" date="2019" name="Commun. Biol.">
        <title>The bagworm genome reveals a unique fibroin gene that provides high tensile strength.</title>
        <authorList>
            <person name="Kono N."/>
            <person name="Nakamura H."/>
            <person name="Ohtoshi R."/>
            <person name="Tomita M."/>
            <person name="Numata K."/>
            <person name="Arakawa K."/>
        </authorList>
    </citation>
    <scope>NUCLEOTIDE SEQUENCE [LARGE SCALE GENOMIC DNA]</scope>
</reference>
<accession>A0A4C1WNF7</accession>
<name>A0A4C1WNF7_EUMVA</name>
<keyword evidence="2" id="KW-1185">Reference proteome</keyword>
<sequence length="162" mass="18545">MGDQDAEIEKRRAHNPTVKRIIVQELQTFLHQNNNLVKMFKMALNRMPSDSHNIVIRADKTPAGAETNKKVSAMNFYSCKLMIRECEFALCVDGKCSKRYSRDLIADTITGNDGCPLYRRRSVADGGRSVVVKVKGQDFEVVNRWIGRTHPYCQKHLKFISK</sequence>
<protein>
    <submittedName>
        <fullName evidence="1">Uncharacterized protein</fullName>
    </submittedName>
</protein>
<gene>
    <name evidence="1" type="ORF">EVAR_48280_1</name>
</gene>
<dbReference type="AlphaFoldDB" id="A0A4C1WNF7"/>
<evidence type="ECO:0000313" key="2">
    <source>
        <dbReference type="Proteomes" id="UP000299102"/>
    </source>
</evidence>